<evidence type="ECO:0000313" key="1">
    <source>
        <dbReference type="EMBL" id="KAL3685047.1"/>
    </source>
</evidence>
<dbReference type="EMBL" id="JBJQOH010000006">
    <property type="protein sequence ID" value="KAL3685047.1"/>
    <property type="molecule type" value="Genomic_DNA"/>
</dbReference>
<dbReference type="AlphaFoldDB" id="A0ABD3H388"/>
<gene>
    <name evidence="1" type="ORF">R1sor_003069</name>
</gene>
<sequence length="258" mass="28904">MAEDVGNAGNERTFAMHLIHLIQKVIDMLEVDSLTKGKKSEMKASLSQAIQLISSENSIIGVLQSHLKATSELNEAIKKSSGPSPLEKLHIFFSERSYPHDLSHAELMEKINTAIHESGNSHLKIQAVQKYKHFVGIIVESNSARNDLLQSGNSWGPKAFASLPKEKHQVLIHDVLTELYREEIESGLNEDNITLTMMETPRWLLKDRSTKRRSSLLVTVKDAEMADGIAARGLALNGLFLRTSIFIPNFRPTQCYRC</sequence>
<keyword evidence="2" id="KW-1185">Reference proteome</keyword>
<reference evidence="1 2" key="1">
    <citation type="submission" date="2024-09" db="EMBL/GenBank/DDBJ databases">
        <title>Chromosome-scale assembly of Riccia sorocarpa.</title>
        <authorList>
            <person name="Paukszto L."/>
        </authorList>
    </citation>
    <scope>NUCLEOTIDE SEQUENCE [LARGE SCALE GENOMIC DNA]</scope>
    <source>
        <strain evidence="1">LP-2024</strain>
        <tissue evidence="1">Aerial parts of the thallus</tissue>
    </source>
</reference>
<dbReference type="Proteomes" id="UP001633002">
    <property type="component" value="Unassembled WGS sequence"/>
</dbReference>
<protein>
    <submittedName>
        <fullName evidence="1">Uncharacterized protein</fullName>
    </submittedName>
</protein>
<accession>A0ABD3H388</accession>
<organism evidence="1 2">
    <name type="scientific">Riccia sorocarpa</name>
    <dbReference type="NCBI Taxonomy" id="122646"/>
    <lineage>
        <taxon>Eukaryota</taxon>
        <taxon>Viridiplantae</taxon>
        <taxon>Streptophyta</taxon>
        <taxon>Embryophyta</taxon>
        <taxon>Marchantiophyta</taxon>
        <taxon>Marchantiopsida</taxon>
        <taxon>Marchantiidae</taxon>
        <taxon>Marchantiales</taxon>
        <taxon>Ricciaceae</taxon>
        <taxon>Riccia</taxon>
    </lineage>
</organism>
<name>A0ABD3H388_9MARC</name>
<evidence type="ECO:0000313" key="2">
    <source>
        <dbReference type="Proteomes" id="UP001633002"/>
    </source>
</evidence>
<comment type="caution">
    <text evidence="1">The sequence shown here is derived from an EMBL/GenBank/DDBJ whole genome shotgun (WGS) entry which is preliminary data.</text>
</comment>
<proteinExistence type="predicted"/>